<dbReference type="EMBL" id="JAYMGO010000016">
    <property type="protein sequence ID" value="KAL1259284.1"/>
    <property type="molecule type" value="Genomic_DNA"/>
</dbReference>
<name>A0ABR3M5F5_9TELE</name>
<sequence length="91" mass="10334">MRTHLWMRSSLKASSRAVKQNSTSVSRFTAHSDFQATLTNTPTHTWKHADLNSQDRYRLTCLPHATEEGSGREAERLEVGKSIGCRSDRDM</sequence>
<gene>
    <name evidence="2" type="ORF">QQF64_009861</name>
</gene>
<comment type="caution">
    <text evidence="2">The sequence shown here is derived from an EMBL/GenBank/DDBJ whole genome shotgun (WGS) entry which is preliminary data.</text>
</comment>
<reference evidence="2 3" key="1">
    <citation type="submission" date="2023-09" db="EMBL/GenBank/DDBJ databases">
        <authorList>
            <person name="Wang M."/>
        </authorList>
    </citation>
    <scope>NUCLEOTIDE SEQUENCE [LARGE SCALE GENOMIC DNA]</scope>
    <source>
        <strain evidence="2">GT-2023</strain>
        <tissue evidence="2">Liver</tissue>
    </source>
</reference>
<dbReference type="Proteomes" id="UP001558613">
    <property type="component" value="Unassembled WGS sequence"/>
</dbReference>
<protein>
    <submittedName>
        <fullName evidence="2">Uncharacterized protein</fullName>
    </submittedName>
</protein>
<feature type="region of interest" description="Disordered" evidence="1">
    <location>
        <begin position="67"/>
        <end position="91"/>
    </location>
</feature>
<accession>A0ABR3M5F5</accession>
<keyword evidence="3" id="KW-1185">Reference proteome</keyword>
<proteinExistence type="predicted"/>
<evidence type="ECO:0000313" key="3">
    <source>
        <dbReference type="Proteomes" id="UP001558613"/>
    </source>
</evidence>
<feature type="compositionally biased region" description="Basic and acidic residues" evidence="1">
    <location>
        <begin position="67"/>
        <end position="79"/>
    </location>
</feature>
<organism evidence="2 3">
    <name type="scientific">Cirrhinus molitorella</name>
    <name type="common">mud carp</name>
    <dbReference type="NCBI Taxonomy" id="172907"/>
    <lineage>
        <taxon>Eukaryota</taxon>
        <taxon>Metazoa</taxon>
        <taxon>Chordata</taxon>
        <taxon>Craniata</taxon>
        <taxon>Vertebrata</taxon>
        <taxon>Euteleostomi</taxon>
        <taxon>Actinopterygii</taxon>
        <taxon>Neopterygii</taxon>
        <taxon>Teleostei</taxon>
        <taxon>Ostariophysi</taxon>
        <taxon>Cypriniformes</taxon>
        <taxon>Cyprinidae</taxon>
        <taxon>Labeoninae</taxon>
        <taxon>Labeonini</taxon>
        <taxon>Cirrhinus</taxon>
    </lineage>
</organism>
<evidence type="ECO:0000313" key="2">
    <source>
        <dbReference type="EMBL" id="KAL1259284.1"/>
    </source>
</evidence>
<evidence type="ECO:0000256" key="1">
    <source>
        <dbReference type="SAM" id="MobiDB-lite"/>
    </source>
</evidence>